<protein>
    <submittedName>
        <fullName evidence="2">Uncharacterized protein</fullName>
    </submittedName>
</protein>
<comment type="caution">
    <text evidence="2">The sequence shown here is derived from an EMBL/GenBank/DDBJ whole genome shotgun (WGS) entry which is preliminary data.</text>
</comment>
<gene>
    <name evidence="2" type="ORF">DBV05_g8132</name>
</gene>
<proteinExistence type="predicted"/>
<sequence length="137" mass="14881">MRSSLSLASLSLALGATAEPWSNGLSVNSETTKIDQKVWISGNLVSSKSDSAGMEPAVFYGFNECVDHSCGTLKAYSWSNITVHLSDADENYGNTFSLFNAASDGPTTSDGGKTWYIDSIRFAKDYLYEDDSVQECY</sequence>
<accession>A0A5N5D6H4</accession>
<name>A0A5N5D6H4_9PEZI</name>
<evidence type="ECO:0000313" key="3">
    <source>
        <dbReference type="Proteomes" id="UP000325902"/>
    </source>
</evidence>
<dbReference type="OrthoDB" id="5086500at2759"/>
<keyword evidence="3" id="KW-1185">Reference proteome</keyword>
<evidence type="ECO:0000256" key="1">
    <source>
        <dbReference type="SAM" id="SignalP"/>
    </source>
</evidence>
<evidence type="ECO:0000313" key="2">
    <source>
        <dbReference type="EMBL" id="KAB2573217.1"/>
    </source>
</evidence>
<dbReference type="Proteomes" id="UP000325902">
    <property type="component" value="Unassembled WGS sequence"/>
</dbReference>
<feature type="signal peptide" evidence="1">
    <location>
        <begin position="1"/>
        <end position="18"/>
    </location>
</feature>
<dbReference type="EMBL" id="VCHE01000063">
    <property type="protein sequence ID" value="KAB2573217.1"/>
    <property type="molecule type" value="Genomic_DNA"/>
</dbReference>
<dbReference type="AlphaFoldDB" id="A0A5N5D6H4"/>
<keyword evidence="1" id="KW-0732">Signal</keyword>
<reference evidence="2 3" key="1">
    <citation type="journal article" date="2019" name="Sci. Rep.">
        <title>A multi-omics analysis of the grapevine pathogen Lasiodiplodia theobromae reveals that temperature affects the expression of virulence- and pathogenicity-related genes.</title>
        <authorList>
            <person name="Felix C."/>
            <person name="Meneses R."/>
            <person name="Goncalves M.F.M."/>
            <person name="Tilleman L."/>
            <person name="Duarte A.S."/>
            <person name="Jorrin-Novo J.V."/>
            <person name="Van de Peer Y."/>
            <person name="Deforce D."/>
            <person name="Van Nieuwerburgh F."/>
            <person name="Esteves A.C."/>
            <person name="Alves A."/>
        </authorList>
    </citation>
    <scope>NUCLEOTIDE SEQUENCE [LARGE SCALE GENOMIC DNA]</scope>
    <source>
        <strain evidence="2 3">LA-SOL3</strain>
    </source>
</reference>
<feature type="chain" id="PRO_5024872178" evidence="1">
    <location>
        <begin position="19"/>
        <end position="137"/>
    </location>
</feature>
<organism evidence="2 3">
    <name type="scientific">Lasiodiplodia theobromae</name>
    <dbReference type="NCBI Taxonomy" id="45133"/>
    <lineage>
        <taxon>Eukaryota</taxon>
        <taxon>Fungi</taxon>
        <taxon>Dikarya</taxon>
        <taxon>Ascomycota</taxon>
        <taxon>Pezizomycotina</taxon>
        <taxon>Dothideomycetes</taxon>
        <taxon>Dothideomycetes incertae sedis</taxon>
        <taxon>Botryosphaeriales</taxon>
        <taxon>Botryosphaeriaceae</taxon>
        <taxon>Lasiodiplodia</taxon>
    </lineage>
</organism>